<dbReference type="GO" id="GO:0001725">
    <property type="term" value="C:stress fiber"/>
    <property type="evidence" value="ECO:0007669"/>
    <property type="project" value="TreeGrafter"/>
</dbReference>
<dbReference type="GO" id="GO:0030036">
    <property type="term" value="P:actin cytoskeleton organization"/>
    <property type="evidence" value="ECO:0007669"/>
    <property type="project" value="TreeGrafter"/>
</dbReference>
<sequence>MAHHMPQGCFKLTVRMQRDHPSIPWGFRMQGGADFSNVPLSVQSVTPGSLADEVGLQPGDVITAVGDPPNPAINWTHPEAQQVIRQCIEYLVLTIQRGGTRMWEIGRSAGADLPQAQPAPLNQRNQAASAISSALPFDSKYMGGSAPSYGSNTNYSQPQDSFVQHSLAANKQDFNYAGTSHNRSAQPFNGAGRGVGHAGSPPITHNPYNSPMGLYSQDNASDAFNKQSTALLGGLNRHAKYRELFAESMGKSPTPYSPYSGGSGTLSATQQAVQQVDQYGDFGGSFGQSAQNPGQGSSYQPNGGYQSQNSGGGSAVRSVRAPQTMGAEHYQQPTNQVPKCAACQSGIVGVFVRVRGQPMCVSCYKCARCGIPLKTIGHFIVEDQLYCEQHAKQLTRPGYDNYQSQTVYNR</sequence>
<proteinExistence type="predicted"/>
<dbReference type="EMBL" id="MTYJ01000005">
    <property type="protein sequence ID" value="OQV24868.1"/>
    <property type="molecule type" value="Genomic_DNA"/>
</dbReference>
<dbReference type="Proteomes" id="UP000192578">
    <property type="component" value="Unassembled WGS sequence"/>
</dbReference>
<dbReference type="GO" id="GO:0005912">
    <property type="term" value="C:adherens junction"/>
    <property type="evidence" value="ECO:0007669"/>
    <property type="project" value="TreeGrafter"/>
</dbReference>
<dbReference type="InterPro" id="IPR036034">
    <property type="entry name" value="PDZ_sf"/>
</dbReference>
<reference evidence="11" key="1">
    <citation type="submission" date="2017-01" db="EMBL/GenBank/DDBJ databases">
        <title>Comparative genomics of anhydrobiosis in the tardigrade Hypsibius dujardini.</title>
        <authorList>
            <person name="Yoshida Y."/>
            <person name="Koutsovoulos G."/>
            <person name="Laetsch D."/>
            <person name="Stevens L."/>
            <person name="Kumar S."/>
            <person name="Horikawa D."/>
            <person name="Ishino K."/>
            <person name="Komine S."/>
            <person name="Tomita M."/>
            <person name="Blaxter M."/>
            <person name="Arakawa K."/>
        </authorList>
    </citation>
    <scope>NUCLEOTIDE SEQUENCE [LARGE SCALE GENOMIC DNA]</scope>
    <source>
        <strain evidence="11">Z151</strain>
    </source>
</reference>
<feature type="domain" description="LIM zinc-binding" evidence="8">
    <location>
        <begin position="338"/>
        <end position="397"/>
    </location>
</feature>
<dbReference type="OrthoDB" id="1293114at2759"/>
<dbReference type="SMART" id="SM00132">
    <property type="entry name" value="LIM"/>
    <property type="match status" value="1"/>
</dbReference>
<keyword evidence="4 6" id="KW-0862">Zinc</keyword>
<organism evidence="10 11">
    <name type="scientific">Hypsibius exemplaris</name>
    <name type="common">Freshwater tardigrade</name>
    <dbReference type="NCBI Taxonomy" id="2072580"/>
    <lineage>
        <taxon>Eukaryota</taxon>
        <taxon>Metazoa</taxon>
        <taxon>Ecdysozoa</taxon>
        <taxon>Tardigrada</taxon>
        <taxon>Eutardigrada</taxon>
        <taxon>Parachela</taxon>
        <taxon>Hypsibioidea</taxon>
        <taxon>Hypsibiidae</taxon>
        <taxon>Hypsibius</taxon>
    </lineage>
</organism>
<evidence type="ECO:0000256" key="3">
    <source>
        <dbReference type="ARBA" id="ARBA00022723"/>
    </source>
</evidence>
<feature type="compositionally biased region" description="Polar residues" evidence="7">
    <location>
        <begin position="287"/>
        <end position="301"/>
    </location>
</feature>
<dbReference type="InterPro" id="IPR050604">
    <property type="entry name" value="PDZ-LIM_domain"/>
</dbReference>
<dbReference type="GO" id="GO:0003779">
    <property type="term" value="F:actin binding"/>
    <property type="evidence" value="ECO:0007669"/>
    <property type="project" value="TreeGrafter"/>
</dbReference>
<dbReference type="PROSITE" id="PS50023">
    <property type="entry name" value="LIM_DOMAIN_2"/>
    <property type="match status" value="1"/>
</dbReference>
<dbReference type="InterPro" id="IPR001478">
    <property type="entry name" value="PDZ"/>
</dbReference>
<accession>A0A1W0XBU5</accession>
<dbReference type="PROSITE" id="PS50106">
    <property type="entry name" value="PDZ"/>
    <property type="match status" value="1"/>
</dbReference>
<gene>
    <name evidence="10" type="ORF">BV898_01455</name>
</gene>
<keyword evidence="3 6" id="KW-0479">Metal-binding</keyword>
<evidence type="ECO:0000256" key="5">
    <source>
        <dbReference type="ARBA" id="ARBA00023038"/>
    </source>
</evidence>
<dbReference type="CDD" id="cd23068">
    <property type="entry name" value="PDZ_ZASP52-like"/>
    <property type="match status" value="1"/>
</dbReference>
<evidence type="ECO:0000256" key="4">
    <source>
        <dbReference type="ARBA" id="ARBA00022833"/>
    </source>
</evidence>
<dbReference type="GO" id="GO:0007507">
    <property type="term" value="P:heart development"/>
    <property type="evidence" value="ECO:0007669"/>
    <property type="project" value="TreeGrafter"/>
</dbReference>
<dbReference type="GO" id="GO:0061061">
    <property type="term" value="P:muscle structure development"/>
    <property type="evidence" value="ECO:0007669"/>
    <property type="project" value="TreeGrafter"/>
</dbReference>
<evidence type="ECO:0000259" key="8">
    <source>
        <dbReference type="PROSITE" id="PS50023"/>
    </source>
</evidence>
<feature type="domain" description="PDZ" evidence="9">
    <location>
        <begin position="13"/>
        <end position="99"/>
    </location>
</feature>
<dbReference type="Gene3D" id="2.10.110.10">
    <property type="entry name" value="Cysteine Rich Protein"/>
    <property type="match status" value="1"/>
</dbReference>
<dbReference type="GO" id="GO:0030018">
    <property type="term" value="C:Z disc"/>
    <property type="evidence" value="ECO:0007669"/>
    <property type="project" value="TreeGrafter"/>
</dbReference>
<evidence type="ECO:0000256" key="1">
    <source>
        <dbReference type="ARBA" id="ARBA00004496"/>
    </source>
</evidence>
<evidence type="ECO:0000256" key="2">
    <source>
        <dbReference type="ARBA" id="ARBA00022490"/>
    </source>
</evidence>
<dbReference type="InterPro" id="IPR001781">
    <property type="entry name" value="Znf_LIM"/>
</dbReference>
<comment type="caution">
    <text evidence="10">The sequence shown here is derived from an EMBL/GenBank/DDBJ whole genome shotgun (WGS) entry which is preliminary data.</text>
</comment>
<dbReference type="SMART" id="SM00735">
    <property type="entry name" value="ZM"/>
    <property type="match status" value="1"/>
</dbReference>
<evidence type="ECO:0000256" key="6">
    <source>
        <dbReference type="PROSITE-ProRule" id="PRU00125"/>
    </source>
</evidence>
<keyword evidence="2" id="KW-0963">Cytoplasm</keyword>
<dbReference type="Pfam" id="PF00595">
    <property type="entry name" value="PDZ"/>
    <property type="match status" value="1"/>
</dbReference>
<dbReference type="FunFam" id="2.30.42.10:FF:000055">
    <property type="entry name" value="PDZ and LIM domain protein 3"/>
    <property type="match status" value="1"/>
</dbReference>
<keyword evidence="11" id="KW-1185">Reference proteome</keyword>
<evidence type="ECO:0000313" key="11">
    <source>
        <dbReference type="Proteomes" id="UP000192578"/>
    </source>
</evidence>
<evidence type="ECO:0000256" key="7">
    <source>
        <dbReference type="SAM" id="MobiDB-lite"/>
    </source>
</evidence>
<dbReference type="PANTHER" id="PTHR24214">
    <property type="entry name" value="PDZ AND LIM DOMAIN PROTEIN ZASP"/>
    <property type="match status" value="1"/>
</dbReference>
<dbReference type="GO" id="GO:0031941">
    <property type="term" value="C:filamentous actin"/>
    <property type="evidence" value="ECO:0007669"/>
    <property type="project" value="TreeGrafter"/>
</dbReference>
<evidence type="ECO:0000313" key="10">
    <source>
        <dbReference type="EMBL" id="OQV24868.1"/>
    </source>
</evidence>
<dbReference type="GO" id="GO:0051371">
    <property type="term" value="F:muscle alpha-actinin binding"/>
    <property type="evidence" value="ECO:0007669"/>
    <property type="project" value="TreeGrafter"/>
</dbReference>
<dbReference type="AlphaFoldDB" id="A0A1W0XBU5"/>
<feature type="region of interest" description="Disordered" evidence="7">
    <location>
        <begin position="280"/>
        <end position="319"/>
    </location>
</feature>
<keyword evidence="5 6" id="KW-0440">LIM domain</keyword>
<evidence type="ECO:0008006" key="12">
    <source>
        <dbReference type="Google" id="ProtNLM"/>
    </source>
</evidence>
<protein>
    <recommendedName>
        <fullName evidence="12">PDZ and LIM domain protein Zasp</fullName>
    </recommendedName>
</protein>
<dbReference type="Pfam" id="PF00412">
    <property type="entry name" value="LIM"/>
    <property type="match status" value="1"/>
</dbReference>
<dbReference type="SUPFAM" id="SSF57716">
    <property type="entry name" value="Glucocorticoid receptor-like (DNA-binding domain)"/>
    <property type="match status" value="1"/>
</dbReference>
<comment type="subcellular location">
    <subcellularLocation>
        <location evidence="1">Cytoplasm</location>
    </subcellularLocation>
</comment>
<dbReference type="SUPFAM" id="SSF50156">
    <property type="entry name" value="PDZ domain-like"/>
    <property type="match status" value="1"/>
</dbReference>
<evidence type="ECO:0000259" key="9">
    <source>
        <dbReference type="PROSITE" id="PS50106"/>
    </source>
</evidence>
<dbReference type="SMART" id="SM00228">
    <property type="entry name" value="PDZ"/>
    <property type="match status" value="1"/>
</dbReference>
<name>A0A1W0XBU5_HYPEX</name>
<dbReference type="GO" id="GO:0046872">
    <property type="term" value="F:metal ion binding"/>
    <property type="evidence" value="ECO:0007669"/>
    <property type="project" value="UniProtKB-KW"/>
</dbReference>
<dbReference type="Gene3D" id="2.30.42.10">
    <property type="match status" value="1"/>
</dbReference>
<dbReference type="PANTHER" id="PTHR24214:SF38">
    <property type="entry name" value="PDZ AND LIM DOMAIN PROTEIN ZASP-RELATED"/>
    <property type="match status" value="1"/>
</dbReference>
<dbReference type="InterPro" id="IPR006643">
    <property type="entry name" value="Zasp-like_motif"/>
</dbReference>